<feature type="repeat" description="ANK" evidence="3">
    <location>
        <begin position="137"/>
        <end position="169"/>
    </location>
</feature>
<dbReference type="STRING" id="2880.D7FNJ3"/>
<evidence type="ECO:0000256" key="1">
    <source>
        <dbReference type="ARBA" id="ARBA00022737"/>
    </source>
</evidence>
<reference evidence="4 5" key="1">
    <citation type="journal article" date="2010" name="Nature">
        <title>The Ectocarpus genome and the independent evolution of multicellularity in brown algae.</title>
        <authorList>
            <person name="Cock J.M."/>
            <person name="Sterck L."/>
            <person name="Rouze P."/>
            <person name="Scornet D."/>
            <person name="Allen A.E."/>
            <person name="Amoutzias G."/>
            <person name="Anthouard V."/>
            <person name="Artiguenave F."/>
            <person name="Aury J.M."/>
            <person name="Badger J.H."/>
            <person name="Beszteri B."/>
            <person name="Billiau K."/>
            <person name="Bonnet E."/>
            <person name="Bothwell J.H."/>
            <person name="Bowler C."/>
            <person name="Boyen C."/>
            <person name="Brownlee C."/>
            <person name="Carrano C.J."/>
            <person name="Charrier B."/>
            <person name="Cho G.Y."/>
            <person name="Coelho S.M."/>
            <person name="Collen J."/>
            <person name="Corre E."/>
            <person name="Da Silva C."/>
            <person name="Delage L."/>
            <person name="Delaroque N."/>
            <person name="Dittami S.M."/>
            <person name="Doulbeau S."/>
            <person name="Elias M."/>
            <person name="Farnham G."/>
            <person name="Gachon C.M."/>
            <person name="Gschloessl B."/>
            <person name="Heesch S."/>
            <person name="Jabbari K."/>
            <person name="Jubin C."/>
            <person name="Kawai H."/>
            <person name="Kimura K."/>
            <person name="Kloareg B."/>
            <person name="Kupper F.C."/>
            <person name="Lang D."/>
            <person name="Le Bail A."/>
            <person name="Leblanc C."/>
            <person name="Lerouge P."/>
            <person name="Lohr M."/>
            <person name="Lopez P.J."/>
            <person name="Martens C."/>
            <person name="Maumus F."/>
            <person name="Michel G."/>
            <person name="Miranda-Saavedra D."/>
            <person name="Morales J."/>
            <person name="Moreau H."/>
            <person name="Motomura T."/>
            <person name="Nagasato C."/>
            <person name="Napoli C.A."/>
            <person name="Nelson D.R."/>
            <person name="Nyvall-Collen P."/>
            <person name="Peters A.F."/>
            <person name="Pommier C."/>
            <person name="Potin P."/>
            <person name="Poulain J."/>
            <person name="Quesneville H."/>
            <person name="Read B."/>
            <person name="Rensing S.A."/>
            <person name="Ritter A."/>
            <person name="Rousvoal S."/>
            <person name="Samanta M."/>
            <person name="Samson G."/>
            <person name="Schroeder D.C."/>
            <person name="Segurens B."/>
            <person name="Strittmatter M."/>
            <person name="Tonon T."/>
            <person name="Tregear J.W."/>
            <person name="Valentin K."/>
            <person name="von Dassow P."/>
            <person name="Yamagishi T."/>
            <person name="Van de Peer Y."/>
            <person name="Wincker P."/>
        </authorList>
    </citation>
    <scope>NUCLEOTIDE SEQUENCE [LARGE SCALE GENOMIC DNA]</scope>
    <source>
        <strain evidence="5">Ec32 / CCAP1310/4</strain>
    </source>
</reference>
<dbReference type="AlphaFoldDB" id="D7FNJ3"/>
<dbReference type="SUPFAM" id="SSF48403">
    <property type="entry name" value="Ankyrin repeat"/>
    <property type="match status" value="1"/>
</dbReference>
<dbReference type="eggNOG" id="KOG0504">
    <property type="taxonomic scope" value="Eukaryota"/>
</dbReference>
<dbReference type="PANTHER" id="PTHR24198">
    <property type="entry name" value="ANKYRIN REPEAT AND PROTEIN KINASE DOMAIN-CONTAINING PROTEIN"/>
    <property type="match status" value="1"/>
</dbReference>
<feature type="repeat" description="ANK" evidence="3">
    <location>
        <begin position="71"/>
        <end position="103"/>
    </location>
</feature>
<evidence type="ECO:0000256" key="2">
    <source>
        <dbReference type="ARBA" id="ARBA00023043"/>
    </source>
</evidence>
<accession>D7FNJ3</accession>
<evidence type="ECO:0000256" key="3">
    <source>
        <dbReference type="PROSITE-ProRule" id="PRU00023"/>
    </source>
</evidence>
<organism evidence="4 5">
    <name type="scientific">Ectocarpus siliculosus</name>
    <name type="common">Brown alga</name>
    <name type="synonym">Conferva siliculosa</name>
    <dbReference type="NCBI Taxonomy" id="2880"/>
    <lineage>
        <taxon>Eukaryota</taxon>
        <taxon>Sar</taxon>
        <taxon>Stramenopiles</taxon>
        <taxon>Ochrophyta</taxon>
        <taxon>PX clade</taxon>
        <taxon>Phaeophyceae</taxon>
        <taxon>Ectocarpales</taxon>
        <taxon>Ectocarpaceae</taxon>
        <taxon>Ectocarpus</taxon>
    </lineage>
</organism>
<dbReference type="Pfam" id="PF00023">
    <property type="entry name" value="Ank"/>
    <property type="match status" value="1"/>
</dbReference>
<keyword evidence="1" id="KW-0677">Repeat</keyword>
<dbReference type="SMART" id="SM00248">
    <property type="entry name" value="ANK"/>
    <property type="match status" value="7"/>
</dbReference>
<evidence type="ECO:0000313" key="5">
    <source>
        <dbReference type="Proteomes" id="UP000002630"/>
    </source>
</evidence>
<keyword evidence="2 3" id="KW-0040">ANK repeat</keyword>
<dbReference type="Proteomes" id="UP000002630">
    <property type="component" value="Linkage Group LG02"/>
</dbReference>
<dbReference type="InterPro" id="IPR036770">
    <property type="entry name" value="Ankyrin_rpt-contain_sf"/>
</dbReference>
<dbReference type="EMBL" id="FN648291">
    <property type="protein sequence ID" value="CBJ26004.1"/>
    <property type="molecule type" value="Genomic_DNA"/>
</dbReference>
<dbReference type="InParanoid" id="D7FNJ3"/>
<dbReference type="PANTHER" id="PTHR24198:SF165">
    <property type="entry name" value="ANKYRIN REPEAT-CONTAINING PROTEIN-RELATED"/>
    <property type="match status" value="1"/>
</dbReference>
<dbReference type="PROSITE" id="PS50297">
    <property type="entry name" value="ANK_REP_REGION"/>
    <property type="match status" value="3"/>
</dbReference>
<dbReference type="Pfam" id="PF12796">
    <property type="entry name" value="Ank_2"/>
    <property type="match status" value="1"/>
</dbReference>
<protein>
    <submittedName>
        <fullName evidence="4">EsV-1-199</fullName>
    </submittedName>
</protein>
<dbReference type="OrthoDB" id="4772757at2759"/>
<feature type="repeat" description="ANK" evidence="3">
    <location>
        <begin position="104"/>
        <end position="136"/>
    </location>
</feature>
<gene>
    <name evidence="4" type="ORF">Esi_0018_0077</name>
</gene>
<name>D7FNJ3_ECTSI</name>
<sequence>MKPVYGPVRPPKWPRGPTNELHNAAGSGCIPHTAALLSGDQEFSHKGHGCCAKHKTGVSAGEIDINEGDETGTTPLIYAAQGGYPRVVRMLLQAGANVAVEADTMYTALHGSTVTGRQDVAQMLIDAGANVDAGNEDGMTPLMFAATDGKLAVAKVFIAAGAKVDARSANEETALCRAAQGGHVDMVKLLLAAKANPTLGSMNTRMDGLKWVCLPLDAASERGHESVVRELLNLGLKACGGPSRGRDALFMAAQDNRVGVLTMLRDAGVVDRGKAIVAAAGFGREASVRFLLKQERATTRIDYANTRDEAGRTLFYRAAWGAYPRIGRWLLDAGADETLTSVVQPFLRYDNMRFEDTALKLVLRSLSSKQYRFEPATDDQMLRLQAFRRLLLQIDAVRAISWPWPIPVPSIPQGVSGGTVATSKPVKLMPTKWRRTGSRHVLAAQLFRLVLLLPNRCPPLSPFLRRIAPLGIPVVA</sequence>
<keyword evidence="5" id="KW-1185">Reference proteome</keyword>
<dbReference type="InterPro" id="IPR002110">
    <property type="entry name" value="Ankyrin_rpt"/>
</dbReference>
<proteinExistence type="predicted"/>
<evidence type="ECO:0000313" key="4">
    <source>
        <dbReference type="EMBL" id="CBJ26004.1"/>
    </source>
</evidence>
<dbReference type="PROSITE" id="PS50088">
    <property type="entry name" value="ANK_REPEAT"/>
    <property type="match status" value="3"/>
</dbReference>
<dbReference type="Gene3D" id="1.25.40.20">
    <property type="entry name" value="Ankyrin repeat-containing domain"/>
    <property type="match status" value="3"/>
</dbReference>
<dbReference type="EMBL" id="FN649727">
    <property type="protein sequence ID" value="CBJ26004.1"/>
    <property type="molecule type" value="Genomic_DNA"/>
</dbReference>